<dbReference type="PANTHER" id="PTHR33064">
    <property type="entry name" value="POL PROTEIN"/>
    <property type="match status" value="1"/>
</dbReference>
<dbReference type="EC" id="3.1.26.4" evidence="2"/>
<dbReference type="SUPFAM" id="SSF56672">
    <property type="entry name" value="DNA/RNA polymerases"/>
    <property type="match status" value="1"/>
</dbReference>
<evidence type="ECO:0000256" key="1">
    <source>
        <dbReference type="ARBA" id="ARBA00010879"/>
    </source>
</evidence>
<evidence type="ECO:0000313" key="5">
    <source>
        <dbReference type="EMBL" id="KAL1258022.1"/>
    </source>
</evidence>
<feature type="region of interest" description="Disordered" evidence="3">
    <location>
        <begin position="283"/>
        <end position="315"/>
    </location>
</feature>
<dbReference type="InterPro" id="IPR043502">
    <property type="entry name" value="DNA/RNA_pol_sf"/>
</dbReference>
<dbReference type="Proteomes" id="UP001558613">
    <property type="component" value="Unassembled WGS sequence"/>
</dbReference>
<dbReference type="Gene3D" id="3.30.70.270">
    <property type="match status" value="2"/>
</dbReference>
<evidence type="ECO:0000259" key="4">
    <source>
        <dbReference type="PROSITE" id="PS50878"/>
    </source>
</evidence>
<organism evidence="5 6">
    <name type="scientific">Cirrhinus molitorella</name>
    <name type="common">mud carp</name>
    <dbReference type="NCBI Taxonomy" id="172907"/>
    <lineage>
        <taxon>Eukaryota</taxon>
        <taxon>Metazoa</taxon>
        <taxon>Chordata</taxon>
        <taxon>Craniata</taxon>
        <taxon>Vertebrata</taxon>
        <taxon>Euteleostomi</taxon>
        <taxon>Actinopterygii</taxon>
        <taxon>Neopterygii</taxon>
        <taxon>Teleostei</taxon>
        <taxon>Ostariophysi</taxon>
        <taxon>Cypriniformes</taxon>
        <taxon>Cyprinidae</taxon>
        <taxon>Labeoninae</taxon>
        <taxon>Labeonini</taxon>
        <taxon>Cirrhinus</taxon>
    </lineage>
</organism>
<reference evidence="5 6" key="1">
    <citation type="submission" date="2023-09" db="EMBL/GenBank/DDBJ databases">
        <authorList>
            <person name="Wang M."/>
        </authorList>
    </citation>
    <scope>NUCLEOTIDE SEQUENCE [LARGE SCALE GENOMIC DNA]</scope>
    <source>
        <strain evidence="5">GT-2023</strain>
        <tissue evidence="5">Liver</tissue>
    </source>
</reference>
<keyword evidence="6" id="KW-1185">Reference proteome</keyword>
<dbReference type="InterPro" id="IPR041577">
    <property type="entry name" value="RT_RNaseH_2"/>
</dbReference>
<dbReference type="Pfam" id="PF17919">
    <property type="entry name" value="RT_RNaseH_2"/>
    <property type="match status" value="1"/>
</dbReference>
<dbReference type="Gene3D" id="3.10.10.10">
    <property type="entry name" value="HIV Type 1 Reverse Transcriptase, subunit A, domain 1"/>
    <property type="match status" value="2"/>
</dbReference>
<name>A0ABR3LYQ7_9TELE</name>
<gene>
    <name evidence="5" type="ORF">QQF64_011266</name>
</gene>
<dbReference type="CDD" id="cd01647">
    <property type="entry name" value="RT_LTR"/>
    <property type="match status" value="1"/>
</dbReference>
<evidence type="ECO:0000256" key="2">
    <source>
        <dbReference type="ARBA" id="ARBA00012180"/>
    </source>
</evidence>
<dbReference type="InterPro" id="IPR000477">
    <property type="entry name" value="RT_dom"/>
</dbReference>
<comment type="caution">
    <text evidence="5">The sequence shown here is derived from an EMBL/GenBank/DDBJ whole genome shotgun (WGS) entry which is preliminary data.</text>
</comment>
<comment type="similarity">
    <text evidence="1">Belongs to the beta type-B retroviral polymerase family. HERV class-II K(HML-2) pol subfamily.</text>
</comment>
<evidence type="ECO:0000256" key="3">
    <source>
        <dbReference type="SAM" id="MobiDB-lite"/>
    </source>
</evidence>
<dbReference type="Pfam" id="PF00078">
    <property type="entry name" value="RVT_1"/>
    <property type="match status" value="1"/>
</dbReference>
<evidence type="ECO:0000313" key="6">
    <source>
        <dbReference type="Proteomes" id="UP001558613"/>
    </source>
</evidence>
<dbReference type="PROSITE" id="PS50878">
    <property type="entry name" value="RT_POL"/>
    <property type="match status" value="1"/>
</dbReference>
<protein>
    <recommendedName>
        <fullName evidence="2">ribonuclease H</fullName>
        <ecNumber evidence="2">3.1.26.4</ecNumber>
    </recommendedName>
</protein>
<dbReference type="InterPro" id="IPR051320">
    <property type="entry name" value="Viral_Replic_Matur_Polypro"/>
</dbReference>
<dbReference type="PANTHER" id="PTHR33064:SF29">
    <property type="entry name" value="PEPTIDASE A2 DOMAIN-CONTAINING PROTEIN-RELATED"/>
    <property type="match status" value="1"/>
</dbReference>
<feature type="domain" description="Reverse transcriptase" evidence="4">
    <location>
        <begin position="1"/>
        <end position="142"/>
    </location>
</feature>
<feature type="compositionally biased region" description="Polar residues" evidence="3">
    <location>
        <begin position="294"/>
        <end position="315"/>
    </location>
</feature>
<dbReference type="InterPro" id="IPR043128">
    <property type="entry name" value="Rev_trsase/Diguanyl_cyclase"/>
</dbReference>
<sequence>MGVIEESTSDWASPIVLVPKTDRSVRFCVDYRKGYWQIPLSPLSKEKTAFTTPFGLHQCVTLPCGLFGAPATFQRLMDRVLRPHAAYAAAYLDDIIIYSSDWQRHVQQLRVVLRWLRAAGLLANPKKCAIGRVEVRYLGFHLGHGQVRPQIDKTAAIATCPGPKTKKEVRQFLELAGYYRRFVPNYSDLTSPLTDLTKKEAPDSVQWTEQCQQAFTQTDASNRGLGAVLSQEIEGEERPVLYISRKLSKRETRPGAVADFLSRNGGAVGVCGEGGVVQLSLQPEEESADERFISRSSARLLTPVSDSSNGPGETD</sequence>
<dbReference type="EMBL" id="JAYMGO010000017">
    <property type="protein sequence ID" value="KAL1258022.1"/>
    <property type="molecule type" value="Genomic_DNA"/>
</dbReference>
<proteinExistence type="inferred from homology"/>
<accession>A0ABR3LYQ7</accession>